<dbReference type="Gene3D" id="2.30.130.10">
    <property type="entry name" value="PUA domain"/>
    <property type="match status" value="1"/>
</dbReference>
<proteinExistence type="inferred from homology"/>
<dbReference type="Pfam" id="PF01509">
    <property type="entry name" value="TruB_N"/>
    <property type="match status" value="1"/>
</dbReference>
<dbReference type="Proteomes" id="UP000219688">
    <property type="component" value="Unassembled WGS sequence"/>
</dbReference>
<evidence type="ECO:0000259" key="7">
    <source>
        <dbReference type="Pfam" id="PF09142"/>
    </source>
</evidence>
<sequence length="322" mass="33108">MTSEALDAPVGDGLLVVDKPAGWTSHDVVGRVRRLCRTRRVGHAGTLDPLATGVLVLGVNRGTKLLTFLVGHDKGYAATVRLGLSTLTDDAEGEVTGGSDASHLSDAQVAAAVAALTGPISQVPSAVSAIKVDGRRSYARVRAGEDVELPARPVTVSRFDVLRVRRPGDPVPGPAGTEVPDGVLDLDVEVEVSSGTYVRALARDLGLALGVGGHLTALRRTRVGGLTLEHAVSLEALDPGTGPGPAAYLVDLADAARAVLAVRELDEPEARALGYGQRIPSAQPGREEPVAAFGPDGTLVAVLDESSARARAHVVLAPATAK</sequence>
<dbReference type="NCBIfam" id="TIGR00431">
    <property type="entry name" value="TruB"/>
    <property type="match status" value="1"/>
</dbReference>
<evidence type="ECO:0000256" key="1">
    <source>
        <dbReference type="ARBA" id="ARBA00000385"/>
    </source>
</evidence>
<dbReference type="Gene3D" id="3.30.2350.10">
    <property type="entry name" value="Pseudouridine synthase"/>
    <property type="match status" value="1"/>
</dbReference>
<comment type="catalytic activity">
    <reaction evidence="1 5">
        <text>uridine(55) in tRNA = pseudouridine(55) in tRNA</text>
        <dbReference type="Rhea" id="RHEA:42532"/>
        <dbReference type="Rhea" id="RHEA-COMP:10101"/>
        <dbReference type="Rhea" id="RHEA-COMP:10102"/>
        <dbReference type="ChEBI" id="CHEBI:65314"/>
        <dbReference type="ChEBI" id="CHEBI:65315"/>
        <dbReference type="EC" id="5.4.99.25"/>
    </reaction>
</comment>
<dbReference type="PANTHER" id="PTHR13767:SF2">
    <property type="entry name" value="PSEUDOURIDYLATE SYNTHASE TRUB1"/>
    <property type="match status" value="1"/>
</dbReference>
<dbReference type="GO" id="GO:0003723">
    <property type="term" value="F:RNA binding"/>
    <property type="evidence" value="ECO:0007669"/>
    <property type="project" value="InterPro"/>
</dbReference>
<dbReference type="InterPro" id="IPR015947">
    <property type="entry name" value="PUA-like_sf"/>
</dbReference>
<organism evidence="9 10">
    <name type="scientific">Ornithinimicrobium cerasi</name>
    <dbReference type="NCBI Taxonomy" id="2248773"/>
    <lineage>
        <taxon>Bacteria</taxon>
        <taxon>Bacillati</taxon>
        <taxon>Actinomycetota</taxon>
        <taxon>Actinomycetes</taxon>
        <taxon>Micrococcales</taxon>
        <taxon>Ornithinimicrobiaceae</taxon>
        <taxon>Ornithinimicrobium</taxon>
    </lineage>
</organism>
<dbReference type="GO" id="GO:0160148">
    <property type="term" value="F:tRNA pseudouridine(55) synthase activity"/>
    <property type="evidence" value="ECO:0007669"/>
    <property type="project" value="UniProtKB-EC"/>
</dbReference>
<evidence type="ECO:0000259" key="8">
    <source>
        <dbReference type="Pfam" id="PF16198"/>
    </source>
</evidence>
<dbReference type="EMBL" id="OBQK01000004">
    <property type="protein sequence ID" value="SOC55073.1"/>
    <property type="molecule type" value="Genomic_DNA"/>
</dbReference>
<dbReference type="Pfam" id="PF09142">
    <property type="entry name" value="TruB_C"/>
    <property type="match status" value="1"/>
</dbReference>
<dbReference type="SUPFAM" id="SSF88697">
    <property type="entry name" value="PUA domain-like"/>
    <property type="match status" value="1"/>
</dbReference>
<keyword evidence="4 5" id="KW-0413">Isomerase</keyword>
<dbReference type="PANTHER" id="PTHR13767">
    <property type="entry name" value="TRNA-PSEUDOURIDINE SYNTHASE"/>
    <property type="match status" value="1"/>
</dbReference>
<dbReference type="InterPro" id="IPR032819">
    <property type="entry name" value="TruB_C"/>
</dbReference>
<dbReference type="SUPFAM" id="SSF55120">
    <property type="entry name" value="Pseudouridine synthase"/>
    <property type="match status" value="1"/>
</dbReference>
<accession>A0A285VM83</accession>
<protein>
    <recommendedName>
        <fullName evidence="5">tRNA pseudouridine synthase B</fullName>
        <ecNumber evidence="5">5.4.99.25</ecNumber>
    </recommendedName>
    <alternativeName>
        <fullName evidence="5">tRNA pseudouridine(55) synthase</fullName>
        <shortName evidence="5">Psi55 synthase</shortName>
    </alternativeName>
    <alternativeName>
        <fullName evidence="5">tRNA pseudouridylate synthase</fullName>
    </alternativeName>
    <alternativeName>
        <fullName evidence="5">tRNA-uridine isomerase</fullName>
    </alternativeName>
</protein>
<feature type="domain" description="tRNA pseudouridylate synthase B C-terminal" evidence="8">
    <location>
        <begin position="199"/>
        <end position="237"/>
    </location>
</feature>
<dbReference type="RefSeq" id="WP_097187778.1">
    <property type="nucleotide sequence ID" value="NZ_OBQK01000004.1"/>
</dbReference>
<comment type="function">
    <text evidence="5">Responsible for synthesis of pseudouridine from uracil-55 in the psi GC loop of transfer RNAs.</text>
</comment>
<dbReference type="InterPro" id="IPR020103">
    <property type="entry name" value="PsdUridine_synth_cat_dom_sf"/>
</dbReference>
<evidence type="ECO:0000256" key="4">
    <source>
        <dbReference type="ARBA" id="ARBA00023235"/>
    </source>
</evidence>
<comment type="similarity">
    <text evidence="2 5">Belongs to the pseudouridine synthase TruB family. Type 1 subfamily.</text>
</comment>
<reference evidence="10" key="1">
    <citation type="submission" date="2017-08" db="EMBL/GenBank/DDBJ databases">
        <authorList>
            <person name="Varghese N."/>
            <person name="Submissions S."/>
        </authorList>
    </citation>
    <scope>NUCLEOTIDE SEQUENCE [LARGE SCALE GENOMIC DNA]</scope>
    <source>
        <strain evidence="10">USBA17B2</strain>
    </source>
</reference>
<dbReference type="InterPro" id="IPR002501">
    <property type="entry name" value="PsdUridine_synth_N"/>
</dbReference>
<evidence type="ECO:0000259" key="6">
    <source>
        <dbReference type="Pfam" id="PF01509"/>
    </source>
</evidence>
<dbReference type="AlphaFoldDB" id="A0A285VM83"/>
<evidence type="ECO:0000313" key="9">
    <source>
        <dbReference type="EMBL" id="SOC55073.1"/>
    </source>
</evidence>
<keyword evidence="10" id="KW-1185">Reference proteome</keyword>
<feature type="domain" description="tRNA pseudouridine synthase II TruB subfamily 2 C-terminal" evidence="7">
    <location>
        <begin position="261"/>
        <end position="316"/>
    </location>
</feature>
<evidence type="ECO:0000256" key="5">
    <source>
        <dbReference type="HAMAP-Rule" id="MF_01080"/>
    </source>
</evidence>
<dbReference type="GO" id="GO:0031119">
    <property type="term" value="P:tRNA pseudouridine synthesis"/>
    <property type="evidence" value="ECO:0007669"/>
    <property type="project" value="UniProtKB-UniRule"/>
</dbReference>
<gene>
    <name evidence="5" type="primary">truB</name>
    <name evidence="9" type="ORF">SAMN05421879_104140</name>
</gene>
<dbReference type="Pfam" id="PF16198">
    <property type="entry name" value="TruB_C_2"/>
    <property type="match status" value="1"/>
</dbReference>
<feature type="active site" description="Nucleophile" evidence="5">
    <location>
        <position position="48"/>
    </location>
</feature>
<dbReference type="EC" id="5.4.99.25" evidence="5"/>
<evidence type="ECO:0000256" key="2">
    <source>
        <dbReference type="ARBA" id="ARBA00005642"/>
    </source>
</evidence>
<dbReference type="STRING" id="1122622.GCA_000421185_00934"/>
<dbReference type="CDD" id="cd02573">
    <property type="entry name" value="PseudoU_synth_EcTruB"/>
    <property type="match status" value="1"/>
</dbReference>
<keyword evidence="3 5" id="KW-0819">tRNA processing</keyword>
<name>A0A285VM83_9MICO</name>
<evidence type="ECO:0000256" key="3">
    <source>
        <dbReference type="ARBA" id="ARBA00022694"/>
    </source>
</evidence>
<evidence type="ECO:0000313" key="10">
    <source>
        <dbReference type="Proteomes" id="UP000219688"/>
    </source>
</evidence>
<dbReference type="InterPro" id="IPR014780">
    <property type="entry name" value="tRNA_psdUridine_synth_TruB"/>
</dbReference>
<dbReference type="GO" id="GO:1990481">
    <property type="term" value="P:mRNA pseudouridine synthesis"/>
    <property type="evidence" value="ECO:0007669"/>
    <property type="project" value="TreeGrafter"/>
</dbReference>
<feature type="domain" description="Pseudouridine synthase II N-terminal" evidence="6">
    <location>
        <begin position="33"/>
        <end position="198"/>
    </location>
</feature>
<dbReference type="InterPro" id="IPR015225">
    <property type="entry name" value="tRNA_psdUridine_synth_fam2_C"/>
</dbReference>
<dbReference type="HAMAP" id="MF_01080">
    <property type="entry name" value="TruB_bact"/>
    <property type="match status" value="1"/>
</dbReference>
<dbReference type="InterPro" id="IPR036974">
    <property type="entry name" value="PUA_sf"/>
</dbReference>